<feature type="domain" description="Cytidyltransferase-like" evidence="9">
    <location>
        <begin position="6"/>
        <end position="170"/>
    </location>
</feature>
<evidence type="ECO:0000256" key="6">
    <source>
        <dbReference type="ARBA" id="ARBA00023027"/>
    </source>
</evidence>
<keyword evidence="1 8" id="KW-0662">Pyridine nucleotide biosynthesis</keyword>
<evidence type="ECO:0000256" key="8">
    <source>
        <dbReference type="RuleBase" id="RU362021"/>
    </source>
</evidence>
<organism evidence="10 11">
    <name type="scientific">Exidia glandulosa HHB12029</name>
    <dbReference type="NCBI Taxonomy" id="1314781"/>
    <lineage>
        <taxon>Eukaryota</taxon>
        <taxon>Fungi</taxon>
        <taxon>Dikarya</taxon>
        <taxon>Basidiomycota</taxon>
        <taxon>Agaricomycotina</taxon>
        <taxon>Agaricomycetes</taxon>
        <taxon>Auriculariales</taxon>
        <taxon>Exidiaceae</taxon>
        <taxon>Exidia</taxon>
    </lineage>
</organism>
<dbReference type="GO" id="GO:0009435">
    <property type="term" value="P:NAD+ biosynthetic process"/>
    <property type="evidence" value="ECO:0007669"/>
    <property type="project" value="UniProtKB-UniPathway"/>
</dbReference>
<proteinExistence type="inferred from homology"/>
<accession>A0A165IPM3</accession>
<keyword evidence="6 8" id="KW-0520">NAD</keyword>
<evidence type="ECO:0000256" key="5">
    <source>
        <dbReference type="ARBA" id="ARBA00022840"/>
    </source>
</evidence>
<evidence type="ECO:0000313" key="10">
    <source>
        <dbReference type="EMBL" id="KZV93696.1"/>
    </source>
</evidence>
<dbReference type="Proteomes" id="UP000077266">
    <property type="component" value="Unassembled WGS sequence"/>
</dbReference>
<dbReference type="EC" id="2.7.7.1" evidence="8"/>
<evidence type="ECO:0000256" key="7">
    <source>
        <dbReference type="ARBA" id="ARBA00049001"/>
    </source>
</evidence>
<dbReference type="SUPFAM" id="SSF52374">
    <property type="entry name" value="Nucleotidylyl transferase"/>
    <property type="match status" value="1"/>
</dbReference>
<name>A0A165IPM3_EXIGL</name>
<protein>
    <recommendedName>
        <fullName evidence="8">Nicotinamide-nucleotide adenylyltransferase</fullName>
        <ecNumber evidence="8">2.7.7.1</ecNumber>
        <ecNumber evidence="8">2.7.7.18</ecNumber>
    </recommendedName>
</protein>
<reference evidence="10 11" key="1">
    <citation type="journal article" date="2016" name="Mol. Biol. Evol.">
        <title>Comparative Genomics of Early-Diverging Mushroom-Forming Fungi Provides Insights into the Origins of Lignocellulose Decay Capabilities.</title>
        <authorList>
            <person name="Nagy L.G."/>
            <person name="Riley R."/>
            <person name="Tritt A."/>
            <person name="Adam C."/>
            <person name="Daum C."/>
            <person name="Floudas D."/>
            <person name="Sun H."/>
            <person name="Yadav J.S."/>
            <person name="Pangilinan J."/>
            <person name="Larsson K.H."/>
            <person name="Matsuura K."/>
            <person name="Barry K."/>
            <person name="Labutti K."/>
            <person name="Kuo R."/>
            <person name="Ohm R.A."/>
            <person name="Bhattacharya S.S."/>
            <person name="Shirouzu T."/>
            <person name="Yoshinaga Y."/>
            <person name="Martin F.M."/>
            <person name="Grigoriev I.V."/>
            <person name="Hibbett D.S."/>
        </authorList>
    </citation>
    <scope>NUCLEOTIDE SEQUENCE [LARGE SCALE GENOMIC DNA]</scope>
    <source>
        <strain evidence="10 11">HHB12029</strain>
    </source>
</reference>
<dbReference type="NCBIfam" id="TIGR00482">
    <property type="entry name" value="nicotinate (nicotinamide) nucleotide adenylyltransferase"/>
    <property type="match status" value="1"/>
</dbReference>
<comment type="pathway">
    <text evidence="8">Cofactor biosynthesis; NAD(+) biosynthesis; NAD(+) from nicotinamide D-ribonucleotide: step 1/1.</text>
</comment>
<sequence length="230" mass="25684">MAVDYVRQSTEFEVVAGFLSPVSDAYKKPGLLSAAHRLRMCELAVEHDSAWLMVDPWEAQQPEYQRTAVVLDHFEHELNEVLGGVLTPDGQRKPVRVLLLAGSDMIATMSEPGVWSAQDLEHILGRYGTFIVERAGSDVDTALDSLRQWRDNIHVIRQTIQNDVSSTKVRLYLRRNMSVRYLIPSSVIEYINQHGLYLDETDKGAGSWLYKQPDAAPLPAATQAPGSPPA</sequence>
<gene>
    <name evidence="10" type="ORF">EXIGLDRAFT_716801</name>
</gene>
<dbReference type="AlphaFoldDB" id="A0A165IPM3"/>
<dbReference type="FunCoup" id="A0A165IPM3">
    <property type="interactions" value="193"/>
</dbReference>
<evidence type="ECO:0000313" key="11">
    <source>
        <dbReference type="Proteomes" id="UP000077266"/>
    </source>
</evidence>
<dbReference type="UniPathway" id="UPA00253">
    <property type="reaction ID" value="UER00600"/>
</dbReference>
<dbReference type="GO" id="GO:0005524">
    <property type="term" value="F:ATP binding"/>
    <property type="evidence" value="ECO:0007669"/>
    <property type="project" value="UniProtKB-KW"/>
</dbReference>
<evidence type="ECO:0000259" key="9">
    <source>
        <dbReference type="Pfam" id="PF01467"/>
    </source>
</evidence>
<evidence type="ECO:0000256" key="1">
    <source>
        <dbReference type="ARBA" id="ARBA00022642"/>
    </source>
</evidence>
<dbReference type="STRING" id="1314781.A0A165IPM3"/>
<evidence type="ECO:0000256" key="4">
    <source>
        <dbReference type="ARBA" id="ARBA00022741"/>
    </source>
</evidence>
<dbReference type="PANTHER" id="PTHR12039">
    <property type="entry name" value="NICOTINAMIDE MONONUCLEOTIDE ADENYLYLTRANSFERASE"/>
    <property type="match status" value="1"/>
</dbReference>
<dbReference type="GO" id="GO:0000309">
    <property type="term" value="F:nicotinamide-nucleotide adenylyltransferase activity"/>
    <property type="evidence" value="ECO:0007669"/>
    <property type="project" value="UniProtKB-EC"/>
</dbReference>
<dbReference type="Pfam" id="PF01467">
    <property type="entry name" value="CTP_transf_like"/>
    <property type="match status" value="1"/>
</dbReference>
<dbReference type="EMBL" id="KV425985">
    <property type="protein sequence ID" value="KZV93696.1"/>
    <property type="molecule type" value="Genomic_DNA"/>
</dbReference>
<comment type="catalytic activity">
    <reaction evidence="7 8">
        <text>beta-nicotinamide D-ribonucleotide + ATP + H(+) = diphosphate + NAD(+)</text>
        <dbReference type="Rhea" id="RHEA:21360"/>
        <dbReference type="ChEBI" id="CHEBI:14649"/>
        <dbReference type="ChEBI" id="CHEBI:15378"/>
        <dbReference type="ChEBI" id="CHEBI:30616"/>
        <dbReference type="ChEBI" id="CHEBI:33019"/>
        <dbReference type="ChEBI" id="CHEBI:57540"/>
        <dbReference type="EC" id="2.7.7.1"/>
    </reaction>
</comment>
<dbReference type="OrthoDB" id="422187at2759"/>
<keyword evidence="2 8" id="KW-0808">Transferase</keyword>
<evidence type="ECO:0000256" key="2">
    <source>
        <dbReference type="ARBA" id="ARBA00022679"/>
    </source>
</evidence>
<keyword evidence="5 8" id="KW-0067">ATP-binding</keyword>
<comment type="catalytic activity">
    <reaction evidence="8">
        <text>nicotinate beta-D-ribonucleotide + ATP + H(+) = deamido-NAD(+) + diphosphate</text>
        <dbReference type="Rhea" id="RHEA:22860"/>
        <dbReference type="ChEBI" id="CHEBI:15378"/>
        <dbReference type="ChEBI" id="CHEBI:30616"/>
        <dbReference type="ChEBI" id="CHEBI:33019"/>
        <dbReference type="ChEBI" id="CHEBI:57502"/>
        <dbReference type="ChEBI" id="CHEBI:58437"/>
        <dbReference type="EC" id="2.7.7.18"/>
    </reaction>
</comment>
<dbReference type="Gene3D" id="3.40.50.620">
    <property type="entry name" value="HUPs"/>
    <property type="match status" value="1"/>
</dbReference>
<evidence type="ECO:0000256" key="3">
    <source>
        <dbReference type="ARBA" id="ARBA00022695"/>
    </source>
</evidence>
<dbReference type="InterPro" id="IPR005248">
    <property type="entry name" value="NadD/NMNAT"/>
</dbReference>
<keyword evidence="4 8" id="KW-0547">Nucleotide-binding</keyword>
<dbReference type="GO" id="GO:0004515">
    <property type="term" value="F:nicotinate-nucleotide adenylyltransferase activity"/>
    <property type="evidence" value="ECO:0007669"/>
    <property type="project" value="UniProtKB-EC"/>
</dbReference>
<keyword evidence="3 8" id="KW-0548">Nucleotidyltransferase</keyword>
<keyword evidence="11" id="KW-1185">Reference proteome</keyword>
<dbReference type="InParanoid" id="A0A165IPM3"/>
<dbReference type="InterPro" id="IPR051182">
    <property type="entry name" value="Euk_NMN_adenylyltrnsfrase"/>
</dbReference>
<dbReference type="InterPro" id="IPR014729">
    <property type="entry name" value="Rossmann-like_a/b/a_fold"/>
</dbReference>
<dbReference type="PANTHER" id="PTHR12039:SF0">
    <property type="entry name" value="NICOTINAMIDE-NUCLEOTIDE ADENYLYLTRANSFERASE"/>
    <property type="match status" value="1"/>
</dbReference>
<comment type="similarity">
    <text evidence="8">Belongs to the eukaryotic NMN adenylyltransferase family.</text>
</comment>
<dbReference type="EC" id="2.7.7.18" evidence="8"/>
<dbReference type="InterPro" id="IPR004821">
    <property type="entry name" value="Cyt_trans-like"/>
</dbReference>